<dbReference type="InterPro" id="IPR001807">
    <property type="entry name" value="ClC"/>
</dbReference>
<keyword evidence="8 11" id="KW-0472">Membrane</keyword>
<keyword evidence="2 11" id="KW-0813">Transport</keyword>
<feature type="transmembrane region" description="Helical" evidence="11">
    <location>
        <begin position="503"/>
        <end position="525"/>
    </location>
</feature>
<dbReference type="InterPro" id="IPR051280">
    <property type="entry name" value="Cl-channel/antiporter"/>
</dbReference>
<sequence>MTVWEQSEIEISGQTENGTMPRNTMKRSIKTKESLTKLITQDEASDDDSLLITQNTEEVESDNEPIDTSAEDIVFSRSNQPRPKSIYESLDYDVCENVLWERERRAKVSKLSVKKDVSRWFIFLLIGVLTALVASTIDIVIEEVSLVKYGFLKKLVDKYKNGNVGIPYLYWVLTNVGFVFIGAVMVTYLEPVAAGSGIPQVKCYLNGIKVPRIVRIKTLAVKAIGVATSVIGGLAGGKEGPMIHSGAVIAAGISQGKSTTFSKDFKVLRGFRDDHEKRDFVVGGAAAGVAAAFGAPIGGILFSLEEAASFWNQHLIWRCFFASVISSFTLNLVLSAYHGLKSFTYPGLFNLGQFEPLPFQYYELPIFIAMGIFGGIIGAFWNCMNTKINIFRNRFIKWKFARVIEAMLIAALSATCGCAMMYALNDCRPLGNDPTTTPVQLNCEDNEYNAAAALWFQTPEQTVKALFHDPPGSHQIITLLVFVLIYFVLSCITFGLNVSLGIFIPTLLVGAAWGRLFAMFLSAAFPTVTFLNPGKYALIGSAAQLGGVLRMTLSLTVILIETTGNIAFALPIIATITAAKYVGDIFNEGIYDTQIQVSKVPMLSWEVSPRYKGLKAEHIMSQPVVCFKMKEKLSYILKILQETTHNGFPIVDAIETDNDRGSGRLRGLILRSQLILIIKRSYYEETKAFWKDNVSIEVFRNEYPRYPELKDINIHEDKALHNYHINMKMFMNPSPYSVHERTSVPRVFQIFRALGLRHLLVVNNDNHVKGIITRKDLIDH</sequence>
<dbReference type="PANTHER" id="PTHR11689">
    <property type="entry name" value="CHLORIDE CHANNEL PROTEIN CLC FAMILY MEMBER"/>
    <property type="match status" value="1"/>
</dbReference>
<evidence type="ECO:0000256" key="5">
    <source>
        <dbReference type="ARBA" id="ARBA00022989"/>
    </source>
</evidence>
<keyword evidence="4" id="KW-0677">Repeat</keyword>
<dbReference type="SUPFAM" id="SSF81340">
    <property type="entry name" value="Clc chloride channel"/>
    <property type="match status" value="1"/>
</dbReference>
<dbReference type="Pfam" id="PF00654">
    <property type="entry name" value="Voltage_CLC"/>
    <property type="match status" value="1"/>
</dbReference>
<feature type="transmembrane region" description="Helical" evidence="11">
    <location>
        <begin position="120"/>
        <end position="141"/>
    </location>
</feature>
<dbReference type="InterPro" id="IPR000644">
    <property type="entry name" value="CBS_dom"/>
</dbReference>
<feature type="transmembrane region" description="Helical" evidence="11">
    <location>
        <begin position="168"/>
        <end position="189"/>
    </location>
</feature>
<evidence type="ECO:0000256" key="10">
    <source>
        <dbReference type="PROSITE-ProRule" id="PRU00703"/>
    </source>
</evidence>
<feature type="transmembrane region" description="Helical" evidence="11">
    <location>
        <begin position="219"/>
        <end position="237"/>
    </location>
</feature>
<dbReference type="PROSITE" id="PS51371">
    <property type="entry name" value="CBS"/>
    <property type="match status" value="2"/>
</dbReference>
<keyword evidence="7 10" id="KW-0129">CBS domain</keyword>
<keyword evidence="3 11" id="KW-0812">Transmembrane</keyword>
<dbReference type="Gene3D" id="1.10.3080.10">
    <property type="entry name" value="Clc chloride channel"/>
    <property type="match status" value="1"/>
</dbReference>
<keyword evidence="5 11" id="KW-1133">Transmembrane helix</keyword>
<reference evidence="13" key="1">
    <citation type="submission" date="2018-04" db="EMBL/GenBank/DDBJ databases">
        <authorList>
            <person name="Go L.Y."/>
            <person name="Mitchell J.A."/>
        </authorList>
    </citation>
    <scope>NUCLEOTIDE SEQUENCE</scope>
    <source>
        <tissue evidence="13">Whole organism</tissue>
    </source>
</reference>
<dbReference type="PRINTS" id="PR00762">
    <property type="entry name" value="CLCHANNEL"/>
</dbReference>
<name>A0A336KZX9_CULSO</name>
<proteinExistence type="inferred from homology"/>
<comment type="similarity">
    <text evidence="11">Belongs to the chloride channel (TC 2.A.49) family.</text>
</comment>
<feature type="transmembrane region" description="Helical" evidence="11">
    <location>
        <begin position="476"/>
        <end position="496"/>
    </location>
</feature>
<dbReference type="InterPro" id="IPR046342">
    <property type="entry name" value="CBS_dom_sf"/>
</dbReference>
<evidence type="ECO:0000256" key="9">
    <source>
        <dbReference type="ARBA" id="ARBA00023214"/>
    </source>
</evidence>
<dbReference type="OMA" id="KCDHNGF"/>
<evidence type="ECO:0000256" key="6">
    <source>
        <dbReference type="ARBA" id="ARBA00023065"/>
    </source>
</evidence>
<feature type="transmembrane region" description="Helical" evidence="11">
    <location>
        <begin position="537"/>
        <end position="560"/>
    </location>
</feature>
<accession>A0A336KZX9</accession>
<feature type="domain" description="CBS" evidence="12">
    <location>
        <begin position="731"/>
        <end position="780"/>
    </location>
</feature>
<dbReference type="AlphaFoldDB" id="A0A336KZX9"/>
<evidence type="ECO:0000313" key="13">
    <source>
        <dbReference type="EMBL" id="SSX10456.1"/>
    </source>
</evidence>
<feature type="transmembrane region" description="Helical" evidence="11">
    <location>
        <begin position="315"/>
        <end position="339"/>
    </location>
</feature>
<feature type="transmembrane region" description="Helical" evidence="11">
    <location>
        <begin position="359"/>
        <end position="382"/>
    </location>
</feature>
<feature type="transmembrane region" description="Helical" evidence="11">
    <location>
        <begin position="280"/>
        <end position="303"/>
    </location>
</feature>
<dbReference type="Pfam" id="PF00571">
    <property type="entry name" value="CBS"/>
    <property type="match status" value="2"/>
</dbReference>
<dbReference type="GO" id="GO:0005765">
    <property type="term" value="C:lysosomal membrane"/>
    <property type="evidence" value="ECO:0007669"/>
    <property type="project" value="TreeGrafter"/>
</dbReference>
<evidence type="ECO:0000259" key="12">
    <source>
        <dbReference type="PROSITE" id="PS51371"/>
    </source>
</evidence>
<dbReference type="CDD" id="cd04591">
    <property type="entry name" value="CBS_pair_voltage-gated_CLC_euk_bac"/>
    <property type="match status" value="1"/>
</dbReference>
<dbReference type="EMBL" id="UFQS01001348">
    <property type="protein sequence ID" value="SSX10456.1"/>
    <property type="molecule type" value="Genomic_DNA"/>
</dbReference>
<reference evidence="14" key="2">
    <citation type="submission" date="2018-07" db="EMBL/GenBank/DDBJ databases">
        <authorList>
            <person name="Quirk P.G."/>
            <person name="Krulwich T.A."/>
        </authorList>
    </citation>
    <scope>NUCLEOTIDE SEQUENCE</scope>
</reference>
<dbReference type="GO" id="GO:0005254">
    <property type="term" value="F:chloride channel activity"/>
    <property type="evidence" value="ECO:0007669"/>
    <property type="project" value="UniProtKB-UniRule"/>
</dbReference>
<gene>
    <name evidence="13" type="primary">CSON002095</name>
</gene>
<keyword evidence="9 11" id="KW-0868">Chloride</keyword>
<dbReference type="SMART" id="SM00116">
    <property type="entry name" value="CBS"/>
    <property type="match status" value="2"/>
</dbReference>
<evidence type="ECO:0000256" key="11">
    <source>
        <dbReference type="RuleBase" id="RU361221"/>
    </source>
</evidence>
<evidence type="ECO:0000256" key="7">
    <source>
        <dbReference type="ARBA" id="ARBA00023122"/>
    </source>
</evidence>
<comment type="subcellular location">
    <subcellularLocation>
        <location evidence="1 11">Membrane</location>
        <topology evidence="1 11">Multi-pass membrane protein</topology>
    </subcellularLocation>
</comment>
<dbReference type="InterPro" id="IPR014743">
    <property type="entry name" value="Cl-channel_core"/>
</dbReference>
<evidence type="ECO:0000256" key="2">
    <source>
        <dbReference type="ARBA" id="ARBA00022448"/>
    </source>
</evidence>
<dbReference type="PANTHER" id="PTHR11689:SF136">
    <property type="entry name" value="H(+)_CL(-) EXCHANGE TRANSPORTER 7"/>
    <property type="match status" value="1"/>
</dbReference>
<evidence type="ECO:0000256" key="1">
    <source>
        <dbReference type="ARBA" id="ARBA00004141"/>
    </source>
</evidence>
<keyword evidence="6 11" id="KW-0406">Ion transport</keyword>
<protein>
    <recommendedName>
        <fullName evidence="11">Chloride channel protein</fullName>
    </recommendedName>
</protein>
<evidence type="ECO:0000256" key="4">
    <source>
        <dbReference type="ARBA" id="ARBA00022737"/>
    </source>
</evidence>
<dbReference type="CDD" id="cd03685">
    <property type="entry name" value="ClC_6_like"/>
    <property type="match status" value="1"/>
</dbReference>
<evidence type="ECO:0000256" key="8">
    <source>
        <dbReference type="ARBA" id="ARBA00023136"/>
    </source>
</evidence>
<dbReference type="SUPFAM" id="SSF54631">
    <property type="entry name" value="CBS-domain pair"/>
    <property type="match status" value="1"/>
</dbReference>
<evidence type="ECO:0000313" key="14">
    <source>
        <dbReference type="EMBL" id="SSX30142.1"/>
    </source>
</evidence>
<dbReference type="EMBL" id="UFQT01001348">
    <property type="protein sequence ID" value="SSX30142.1"/>
    <property type="molecule type" value="Genomic_DNA"/>
</dbReference>
<dbReference type="Gene3D" id="3.10.580.10">
    <property type="entry name" value="CBS-domain"/>
    <property type="match status" value="1"/>
</dbReference>
<feature type="transmembrane region" description="Helical" evidence="11">
    <location>
        <begin position="403"/>
        <end position="424"/>
    </location>
</feature>
<dbReference type="VEuPathDB" id="VectorBase:CSON002095"/>
<evidence type="ECO:0000256" key="3">
    <source>
        <dbReference type="ARBA" id="ARBA00022692"/>
    </source>
</evidence>
<organism evidence="13">
    <name type="scientific">Culicoides sonorensis</name>
    <name type="common">Biting midge</name>
    <dbReference type="NCBI Taxonomy" id="179676"/>
    <lineage>
        <taxon>Eukaryota</taxon>
        <taxon>Metazoa</taxon>
        <taxon>Ecdysozoa</taxon>
        <taxon>Arthropoda</taxon>
        <taxon>Hexapoda</taxon>
        <taxon>Insecta</taxon>
        <taxon>Pterygota</taxon>
        <taxon>Neoptera</taxon>
        <taxon>Endopterygota</taxon>
        <taxon>Diptera</taxon>
        <taxon>Nematocera</taxon>
        <taxon>Chironomoidea</taxon>
        <taxon>Ceratopogonidae</taxon>
        <taxon>Ceratopogoninae</taxon>
        <taxon>Culicoides</taxon>
        <taxon>Monoculicoides</taxon>
    </lineage>
</organism>
<feature type="domain" description="CBS" evidence="12">
    <location>
        <begin position="620"/>
        <end position="685"/>
    </location>
</feature>